<accession>A0A401ZGI4</accession>
<comment type="similarity">
    <text evidence="7">Belongs to the binding-protein-dependent transport system permease family.</text>
</comment>
<evidence type="ECO:0000256" key="6">
    <source>
        <dbReference type="ARBA" id="ARBA00023136"/>
    </source>
</evidence>
<keyword evidence="4 7" id="KW-0812">Transmembrane</keyword>
<evidence type="ECO:0000259" key="8">
    <source>
        <dbReference type="PROSITE" id="PS50928"/>
    </source>
</evidence>
<dbReference type="PANTHER" id="PTHR43744">
    <property type="entry name" value="ABC TRANSPORTER PERMEASE PROTEIN MG189-RELATED-RELATED"/>
    <property type="match status" value="1"/>
</dbReference>
<dbReference type="InterPro" id="IPR000515">
    <property type="entry name" value="MetI-like"/>
</dbReference>
<dbReference type="GO" id="GO:0005886">
    <property type="term" value="C:plasma membrane"/>
    <property type="evidence" value="ECO:0007669"/>
    <property type="project" value="UniProtKB-SubCell"/>
</dbReference>
<evidence type="ECO:0000313" key="10">
    <source>
        <dbReference type="Proteomes" id="UP000287224"/>
    </source>
</evidence>
<gene>
    <name evidence="9" type="primary">lacG</name>
    <name evidence="9" type="ORF">KDAU_32850</name>
</gene>
<feature type="transmembrane region" description="Helical" evidence="7">
    <location>
        <begin position="60"/>
        <end position="84"/>
    </location>
</feature>
<evidence type="ECO:0000256" key="4">
    <source>
        <dbReference type="ARBA" id="ARBA00022692"/>
    </source>
</evidence>
<dbReference type="Proteomes" id="UP000287224">
    <property type="component" value="Unassembled WGS sequence"/>
</dbReference>
<proteinExistence type="inferred from homology"/>
<feature type="domain" description="ABC transmembrane type-1" evidence="8">
    <location>
        <begin position="61"/>
        <end position="251"/>
    </location>
</feature>
<dbReference type="Gene3D" id="1.10.3720.10">
    <property type="entry name" value="MetI-like"/>
    <property type="match status" value="1"/>
</dbReference>
<keyword evidence="5 7" id="KW-1133">Transmembrane helix</keyword>
<reference evidence="10" key="1">
    <citation type="submission" date="2018-12" db="EMBL/GenBank/DDBJ databases">
        <title>Tengunoibacter tsumagoiensis gen. nov., sp. nov., Dictyobacter kobayashii sp. nov., D. alpinus sp. nov., and D. joshuensis sp. nov. and description of Dictyobacteraceae fam. nov. within the order Ktedonobacterales isolated from Tengu-no-mugimeshi.</title>
        <authorList>
            <person name="Wang C.M."/>
            <person name="Zheng Y."/>
            <person name="Sakai Y."/>
            <person name="Toyoda A."/>
            <person name="Minakuchi Y."/>
            <person name="Abe K."/>
            <person name="Yokota A."/>
            <person name="Yabe S."/>
        </authorList>
    </citation>
    <scope>NUCLEOTIDE SEQUENCE [LARGE SCALE GENOMIC DNA]</scope>
    <source>
        <strain evidence="10">S-27</strain>
    </source>
</reference>
<dbReference type="InterPro" id="IPR035906">
    <property type="entry name" value="MetI-like_sf"/>
</dbReference>
<comment type="subcellular location">
    <subcellularLocation>
        <location evidence="1 7">Cell membrane</location>
        <topology evidence="1 7">Multi-pass membrane protein</topology>
    </subcellularLocation>
</comment>
<evidence type="ECO:0000256" key="7">
    <source>
        <dbReference type="RuleBase" id="RU363032"/>
    </source>
</evidence>
<name>A0A401ZGI4_9CHLR</name>
<feature type="transmembrane region" description="Helical" evidence="7">
    <location>
        <begin position="96"/>
        <end position="118"/>
    </location>
</feature>
<keyword evidence="10" id="KW-1185">Reference proteome</keyword>
<keyword evidence="6 7" id="KW-0472">Membrane</keyword>
<dbReference type="EMBL" id="BIFQ01000001">
    <property type="protein sequence ID" value="GCE05956.1"/>
    <property type="molecule type" value="Genomic_DNA"/>
</dbReference>
<comment type="caution">
    <text evidence="9">The sequence shown here is derived from an EMBL/GenBank/DDBJ whole genome shotgun (WGS) entry which is preliminary data.</text>
</comment>
<sequence length="266" mass="28858">MVYLLLLAGALVMLLPFAYMVGISFSPNAYILPSPAEIIPAHPTLSNYMSAWTDNNFGQAFFNSAIVASSATLLSVLLSATLSFAFARYQFPGRNILFYGMLATMTVPGIVLIIPQFVLASRLGLTNNRLGLIVVYGAGMAFGVYMLKGFFEEIPQELFDAAAIDGCGILRTFWSIALPLARPALAAVTIFSFAANWEEFTWATISTNDASLYTLPVAIQQYYSAHGTNWGIIFAASVLAILPEILVFLVFQRQFVSGLRSGGMKG</sequence>
<dbReference type="PROSITE" id="PS50928">
    <property type="entry name" value="ABC_TM1"/>
    <property type="match status" value="1"/>
</dbReference>
<evidence type="ECO:0000256" key="1">
    <source>
        <dbReference type="ARBA" id="ARBA00004651"/>
    </source>
</evidence>
<dbReference type="CDD" id="cd06261">
    <property type="entry name" value="TM_PBP2"/>
    <property type="match status" value="1"/>
</dbReference>
<keyword evidence="2 7" id="KW-0813">Transport</keyword>
<dbReference type="SUPFAM" id="SSF161098">
    <property type="entry name" value="MetI-like"/>
    <property type="match status" value="1"/>
</dbReference>
<evidence type="ECO:0000256" key="5">
    <source>
        <dbReference type="ARBA" id="ARBA00022989"/>
    </source>
</evidence>
<feature type="transmembrane region" description="Helical" evidence="7">
    <location>
        <begin position="130"/>
        <end position="151"/>
    </location>
</feature>
<organism evidence="9 10">
    <name type="scientific">Dictyobacter aurantiacus</name>
    <dbReference type="NCBI Taxonomy" id="1936993"/>
    <lineage>
        <taxon>Bacteria</taxon>
        <taxon>Bacillati</taxon>
        <taxon>Chloroflexota</taxon>
        <taxon>Ktedonobacteria</taxon>
        <taxon>Ktedonobacterales</taxon>
        <taxon>Dictyobacteraceae</taxon>
        <taxon>Dictyobacter</taxon>
    </lineage>
</organism>
<evidence type="ECO:0000313" key="9">
    <source>
        <dbReference type="EMBL" id="GCE05956.1"/>
    </source>
</evidence>
<dbReference type="AlphaFoldDB" id="A0A401ZGI4"/>
<protein>
    <submittedName>
        <fullName evidence="9">sn-glycerol-3-phosphate transport system permease protein UgpE</fullName>
    </submittedName>
</protein>
<feature type="transmembrane region" description="Helical" evidence="7">
    <location>
        <begin position="172"/>
        <end position="194"/>
    </location>
</feature>
<feature type="transmembrane region" description="Helical" evidence="7">
    <location>
        <begin position="230"/>
        <end position="251"/>
    </location>
</feature>
<dbReference type="PANTHER" id="PTHR43744:SF3">
    <property type="entry name" value="LACTOSE TRANSPORT SYSTEM PERMEASE PROTEIN LACG"/>
    <property type="match status" value="1"/>
</dbReference>
<dbReference type="Pfam" id="PF00528">
    <property type="entry name" value="BPD_transp_1"/>
    <property type="match status" value="1"/>
</dbReference>
<keyword evidence="3" id="KW-1003">Cell membrane</keyword>
<dbReference type="GO" id="GO:0055085">
    <property type="term" value="P:transmembrane transport"/>
    <property type="evidence" value="ECO:0007669"/>
    <property type="project" value="InterPro"/>
</dbReference>
<evidence type="ECO:0000256" key="2">
    <source>
        <dbReference type="ARBA" id="ARBA00022448"/>
    </source>
</evidence>
<evidence type="ECO:0000256" key="3">
    <source>
        <dbReference type="ARBA" id="ARBA00022475"/>
    </source>
</evidence>